<evidence type="ECO:0000256" key="4">
    <source>
        <dbReference type="ARBA" id="ARBA00037981"/>
    </source>
</evidence>
<comment type="similarity">
    <text evidence="4">Belongs to the oxidoreductase MdaB family.</text>
</comment>
<feature type="domain" description="Flavodoxin-like fold" evidence="5">
    <location>
        <begin position="2"/>
        <end position="189"/>
    </location>
</feature>
<comment type="cofactor">
    <cofactor evidence="1">
        <name>FAD</name>
        <dbReference type="ChEBI" id="CHEBI:57692"/>
    </cofactor>
</comment>
<dbReference type="PANTHER" id="PTHR46305">
    <property type="match status" value="1"/>
</dbReference>
<keyword evidence="2" id="KW-0285">Flavoprotein</keyword>
<dbReference type="Proteomes" id="UP000198512">
    <property type="component" value="Unassembled WGS sequence"/>
</dbReference>
<gene>
    <name evidence="6" type="ORF">SAMN05216600_109181</name>
</gene>
<dbReference type="Pfam" id="PF02525">
    <property type="entry name" value="Flavodoxin_2"/>
    <property type="match status" value="1"/>
</dbReference>
<proteinExistence type="inferred from homology"/>
<keyword evidence="7" id="KW-1185">Reference proteome</keyword>
<dbReference type="EMBL" id="FOFP01000009">
    <property type="protein sequence ID" value="SEQ76745.1"/>
    <property type="molecule type" value="Genomic_DNA"/>
</dbReference>
<reference evidence="6 7" key="1">
    <citation type="submission" date="2016-10" db="EMBL/GenBank/DDBJ databases">
        <authorList>
            <person name="Varghese N."/>
            <person name="Submissions S."/>
        </authorList>
    </citation>
    <scope>NUCLEOTIDE SEQUENCE [LARGE SCALE GENOMIC DNA]</scope>
    <source>
        <strain evidence="6 7">CIP 109853</strain>
    </source>
</reference>
<dbReference type="RefSeq" id="WP_069517176.1">
    <property type="nucleotide sequence ID" value="NZ_FOFP01000009.1"/>
</dbReference>
<keyword evidence="3" id="KW-0274">FAD</keyword>
<evidence type="ECO:0000256" key="3">
    <source>
        <dbReference type="ARBA" id="ARBA00022827"/>
    </source>
</evidence>
<organism evidence="6 7">
    <name type="scientific">Pseudomonas cuatrocienegasensis</name>
    <dbReference type="NCBI Taxonomy" id="543360"/>
    <lineage>
        <taxon>Bacteria</taxon>
        <taxon>Pseudomonadati</taxon>
        <taxon>Pseudomonadota</taxon>
        <taxon>Gammaproteobacteria</taxon>
        <taxon>Pseudomonadales</taxon>
        <taxon>Pseudomonadaceae</taxon>
        <taxon>Pseudomonas</taxon>
    </lineage>
</organism>
<evidence type="ECO:0000256" key="1">
    <source>
        <dbReference type="ARBA" id="ARBA00001974"/>
    </source>
</evidence>
<dbReference type="PANTHER" id="PTHR46305:SF3">
    <property type="entry name" value="NADPH:QUINONE OXIDOREDUCTASE MDAB"/>
    <property type="match status" value="1"/>
</dbReference>
<dbReference type="Gene3D" id="3.40.50.360">
    <property type="match status" value="1"/>
</dbReference>
<sequence length="193" mass="21696">MKKVLLINAHHPYSYSPGRLNATLIERAESYFRAKGYEVEKTVTAEAYDVDAEVEKIRSADVVFLQMPLNWMGVPWSFKKYTDEVWGAGLFGKLSNGDGRSSAAPKDNYGMGGVLNGRYMVSVTANAPSEAFNDPAQAYFAGRGEDDLTLPIHLNFKWIGLEKMPSFWAYDVMKNPQIESDLARFDEHLATHF</sequence>
<comment type="caution">
    <text evidence="6">The sequence shown here is derived from an EMBL/GenBank/DDBJ whole genome shotgun (WGS) entry which is preliminary data.</text>
</comment>
<dbReference type="SUPFAM" id="SSF52218">
    <property type="entry name" value="Flavoproteins"/>
    <property type="match status" value="1"/>
</dbReference>
<dbReference type="InterPro" id="IPR052397">
    <property type="entry name" value="NADPH-QR_MdaB"/>
</dbReference>
<protein>
    <submittedName>
        <fullName evidence="6">Modulator of drug activity B</fullName>
    </submittedName>
</protein>
<evidence type="ECO:0000259" key="5">
    <source>
        <dbReference type="Pfam" id="PF02525"/>
    </source>
</evidence>
<dbReference type="InterPro" id="IPR029039">
    <property type="entry name" value="Flavoprotein-like_sf"/>
</dbReference>
<evidence type="ECO:0000313" key="6">
    <source>
        <dbReference type="EMBL" id="SEQ76745.1"/>
    </source>
</evidence>
<evidence type="ECO:0000313" key="7">
    <source>
        <dbReference type="Proteomes" id="UP000198512"/>
    </source>
</evidence>
<dbReference type="InterPro" id="IPR003680">
    <property type="entry name" value="Flavodoxin_fold"/>
</dbReference>
<accession>A0ABY1BG24</accession>
<evidence type="ECO:0000256" key="2">
    <source>
        <dbReference type="ARBA" id="ARBA00022630"/>
    </source>
</evidence>
<name>A0ABY1BG24_9PSED</name>